<keyword evidence="4" id="KW-0675">Receptor</keyword>
<evidence type="ECO:0000313" key="4">
    <source>
        <dbReference type="EMBL" id="AJP64199.1"/>
    </source>
</evidence>
<feature type="non-terminal residue" evidence="4">
    <location>
        <position position="61"/>
    </location>
</feature>
<name>A0A0C5KE19_STRPU</name>
<evidence type="ECO:0000259" key="3">
    <source>
        <dbReference type="PROSITE" id="PS01180"/>
    </source>
</evidence>
<sequence length="61" mass="6932">CDVSITAGNSQITFPMSNDYYLYNDECTLTITNENGCMMLFFTSLDIDEGLGDMCYNDYLM</sequence>
<dbReference type="AlphaFoldDB" id="A0A0C5KE19"/>
<evidence type="ECO:0000256" key="2">
    <source>
        <dbReference type="PROSITE-ProRule" id="PRU00059"/>
    </source>
</evidence>
<reference evidence="4" key="1">
    <citation type="journal article" date="2015" name="Mol. Biol. Evol.">
        <title>Assortative Mating Drives Linkage Disequilibrium between Sperm and Egg Recognition Protein Loci in the Sea Urchin Strongylocentrotus purpuratus.</title>
        <authorList>
            <person name="Stapper A.P."/>
            <person name="Beerli P."/>
            <person name="Levitan D.R."/>
        </authorList>
    </citation>
    <scope>NUCLEOTIDE SEQUENCE</scope>
    <source>
        <strain evidence="4">25m06C3_a1</strain>
    </source>
</reference>
<accession>A0A0C5KE19</accession>
<dbReference type="PROSITE" id="PS01180">
    <property type="entry name" value="CUB"/>
    <property type="match status" value="1"/>
</dbReference>
<keyword evidence="1" id="KW-1015">Disulfide bond</keyword>
<proteinExistence type="predicted"/>
<comment type="caution">
    <text evidence="2">Lacks conserved residue(s) required for the propagation of feature annotation.</text>
</comment>
<feature type="non-terminal residue" evidence="4">
    <location>
        <position position="1"/>
    </location>
</feature>
<organism evidence="4">
    <name type="scientific">Strongylocentrotus purpuratus</name>
    <name type="common">Purple sea urchin</name>
    <dbReference type="NCBI Taxonomy" id="7668"/>
    <lineage>
        <taxon>Eukaryota</taxon>
        <taxon>Metazoa</taxon>
        <taxon>Echinodermata</taxon>
        <taxon>Eleutherozoa</taxon>
        <taxon>Echinozoa</taxon>
        <taxon>Echinoidea</taxon>
        <taxon>Euechinoidea</taxon>
        <taxon>Echinacea</taxon>
        <taxon>Camarodonta</taxon>
        <taxon>Echinidea</taxon>
        <taxon>Strongylocentrotidae</taxon>
        <taxon>Strongylocentrotus</taxon>
    </lineage>
</organism>
<dbReference type="SUPFAM" id="SSF49854">
    <property type="entry name" value="Spermadhesin, CUB domain"/>
    <property type="match status" value="1"/>
</dbReference>
<evidence type="ECO:0000256" key="1">
    <source>
        <dbReference type="ARBA" id="ARBA00023157"/>
    </source>
</evidence>
<gene>
    <name evidence="4" type="primary">ebr1</name>
</gene>
<feature type="domain" description="CUB" evidence="3">
    <location>
        <begin position="1"/>
        <end position="61"/>
    </location>
</feature>
<dbReference type="InterPro" id="IPR035914">
    <property type="entry name" value="Sperma_CUB_dom_sf"/>
</dbReference>
<dbReference type="EMBL" id="KP661683">
    <property type="protein sequence ID" value="AJP64199.1"/>
    <property type="molecule type" value="Genomic_DNA"/>
</dbReference>
<protein>
    <submittedName>
        <fullName evidence="4">Egg receptor for bindin</fullName>
    </submittedName>
</protein>
<dbReference type="InterPro" id="IPR000859">
    <property type="entry name" value="CUB_dom"/>
</dbReference>